<feature type="repeat" description="TPR" evidence="3">
    <location>
        <begin position="280"/>
        <end position="313"/>
    </location>
</feature>
<dbReference type="SUPFAM" id="SSF81901">
    <property type="entry name" value="HCP-like"/>
    <property type="match status" value="1"/>
</dbReference>
<dbReference type="InterPro" id="IPR011990">
    <property type="entry name" value="TPR-like_helical_dom_sf"/>
</dbReference>
<evidence type="ECO:0000256" key="1">
    <source>
        <dbReference type="ARBA" id="ARBA00022737"/>
    </source>
</evidence>
<organism evidence="5 6">
    <name type="scientific">Urechidicola croceus</name>
    <dbReference type="NCBI Taxonomy" id="1850246"/>
    <lineage>
        <taxon>Bacteria</taxon>
        <taxon>Pseudomonadati</taxon>
        <taxon>Bacteroidota</taxon>
        <taxon>Flavobacteriia</taxon>
        <taxon>Flavobacteriales</taxon>
        <taxon>Flavobacteriaceae</taxon>
        <taxon>Urechidicola</taxon>
    </lineage>
</organism>
<dbReference type="EMBL" id="CP017478">
    <property type="protein sequence ID" value="AOW21735.1"/>
    <property type="molecule type" value="Genomic_DNA"/>
</dbReference>
<evidence type="ECO:0000313" key="5">
    <source>
        <dbReference type="EMBL" id="AOW21735.1"/>
    </source>
</evidence>
<dbReference type="Pfam" id="PF12895">
    <property type="entry name" value="ANAPC3"/>
    <property type="match status" value="1"/>
</dbReference>
<dbReference type="SUPFAM" id="SSF48452">
    <property type="entry name" value="TPR-like"/>
    <property type="match status" value="5"/>
</dbReference>
<gene>
    <name evidence="5" type="ORF">LPB138_14065</name>
</gene>
<dbReference type="PANTHER" id="PTHR45586:SF1">
    <property type="entry name" value="LIPOPOLYSACCHARIDE ASSEMBLY PROTEIN B"/>
    <property type="match status" value="1"/>
</dbReference>
<keyword evidence="4" id="KW-0732">Signal</keyword>
<dbReference type="KEGG" id="lul:LPB138_14065"/>
<keyword evidence="1" id="KW-0677">Repeat</keyword>
<dbReference type="PROSITE" id="PS50005">
    <property type="entry name" value="TPR"/>
    <property type="match status" value="3"/>
</dbReference>
<proteinExistence type="predicted"/>
<dbReference type="AlphaFoldDB" id="A0A1D8PAZ8"/>
<dbReference type="Pfam" id="PF13174">
    <property type="entry name" value="TPR_6"/>
    <property type="match status" value="3"/>
</dbReference>
<dbReference type="Proteomes" id="UP000176050">
    <property type="component" value="Chromosome"/>
</dbReference>
<name>A0A1D8PAZ8_9FLAO</name>
<feature type="signal peptide" evidence="4">
    <location>
        <begin position="1"/>
        <end position="21"/>
    </location>
</feature>
<evidence type="ECO:0000313" key="6">
    <source>
        <dbReference type="Proteomes" id="UP000176050"/>
    </source>
</evidence>
<feature type="chain" id="PRO_5009111057" evidence="4">
    <location>
        <begin position="22"/>
        <end position="1007"/>
    </location>
</feature>
<feature type="repeat" description="TPR" evidence="3">
    <location>
        <begin position="315"/>
        <end position="348"/>
    </location>
</feature>
<dbReference type="SMART" id="SM00028">
    <property type="entry name" value="TPR"/>
    <property type="match status" value="14"/>
</dbReference>
<evidence type="ECO:0000256" key="4">
    <source>
        <dbReference type="SAM" id="SignalP"/>
    </source>
</evidence>
<dbReference type="InterPro" id="IPR019734">
    <property type="entry name" value="TPR_rpt"/>
</dbReference>
<keyword evidence="6" id="KW-1185">Reference proteome</keyword>
<dbReference type="OrthoDB" id="9814448at2"/>
<dbReference type="STRING" id="1850246.LPB138_14065"/>
<dbReference type="Gene3D" id="1.25.40.10">
    <property type="entry name" value="Tetratricopeptide repeat domain"/>
    <property type="match status" value="7"/>
</dbReference>
<dbReference type="InterPro" id="IPR051012">
    <property type="entry name" value="CellSynth/LPSAsmb/PSIAsmb"/>
</dbReference>
<protein>
    <submittedName>
        <fullName evidence="5">Uncharacterized protein</fullName>
    </submittedName>
</protein>
<accession>A0A1D8PAZ8</accession>
<evidence type="ECO:0000256" key="2">
    <source>
        <dbReference type="ARBA" id="ARBA00022803"/>
    </source>
</evidence>
<dbReference type="RefSeq" id="WP_070237895.1">
    <property type="nucleotide sequence ID" value="NZ_CP017478.1"/>
</dbReference>
<evidence type="ECO:0000256" key="3">
    <source>
        <dbReference type="PROSITE-ProRule" id="PRU00339"/>
    </source>
</evidence>
<dbReference type="PANTHER" id="PTHR45586">
    <property type="entry name" value="TPR REPEAT-CONTAINING PROTEIN PA4667"/>
    <property type="match status" value="1"/>
</dbReference>
<keyword evidence="2 3" id="KW-0802">TPR repeat</keyword>
<sequence length="1007" mass="116299">MNIKKLILSCFLLAISVVSFSQKTTTYTHELKDYNHAIELYNDKSYLASKQLFSQIKSSFGAISENRANCEYYIANCAIRLSQRDADDLMLDFVKKYPTSTKRNKAFLETAEYYYKVGKYPYALKWFGRANTKNLSIKQLEDYNFKYGYALFATKNYTSSKEYFGKLLDSQEYGSRAKYYFGYIAYSEDDYETADEYLGQVVTQESYKKDVSYYLADMNFKSGKFEKAIELGEPLLATAKKTEHSEISKIVGESYFNLKKYEEAIPHLTNYKGTRGKWNNTDYYMLGYAYYKQNDFENAISHFNKIIGGNNSVAQNAYYHLAECYLKLDKKSEALNAFRNASQMEFEPELQEDAYLNYAKLSYEIGNPYQSVPDVLQDYLNKYPKTTHKKEINDLIISAYMTSQDYAGAITYLEDKKDAKNNALYQKAAFYRGIQLFNEENFDESTSYFEKSLSQPIDNNITARANYWKGESNFRLSNFNNALADFNTFKNNSAARNTSEFETIDYNIAYTHFKQKEYQLAGNQFQNFISQNPKDKLKLNDSHLRLADTYFVTSNYQSAINSYSKIVENNGTDADYAQFQKAVSHGFIRQDDKKITELNTFLNKYPKSSYRDDAYYVLANEYVDAGENTKALEKYNYLIDHFKRSPLVSKAMLKKGVVYYNTDQSNSALSTYKNVVNQFPNTAEAKQAVSSARQIYVDLGRVDEYADWVKTIDFINVSDAELDNDMYESAEVQYLQGNHSKAISSFRKYLEEFPRGLHALNSNFYLAQSLYSSKQINATIPHYEFVINQEQNEFTEQALSRLSQAYLENDNWQSAIPTLERLEAESDNTQNKIFAQSNLMKGYYNDENYSKAVEYAEKVLAQSKTNNRVKSDAQIIIARSAIETNELSKARNAYKIVESIASGELKAEALFYDAFFENQDGSYRVSNKIVQRIASEYSAYKYWGAKGLVLMAKNHYELKDSFQATYILESVIKNFPQFEDVVQDAKSELSRIKTEEAKTNYSVTPGN</sequence>
<reference evidence="5 6" key="1">
    <citation type="submission" date="2016-10" db="EMBL/GenBank/DDBJ databases">
        <title>Lutibacter sp. LPB0138, isolated from marine gastropod.</title>
        <authorList>
            <person name="Kim E."/>
            <person name="Yi H."/>
        </authorList>
    </citation>
    <scope>NUCLEOTIDE SEQUENCE [LARGE SCALE GENOMIC DNA]</scope>
    <source>
        <strain evidence="5 6">LPB0138</strain>
    </source>
</reference>
<feature type="repeat" description="TPR" evidence="3">
    <location>
        <begin position="649"/>
        <end position="682"/>
    </location>
</feature>